<evidence type="ECO:0000313" key="1">
    <source>
        <dbReference type="EMBL" id="MBB4078033.1"/>
    </source>
</evidence>
<organism evidence="1 2">
    <name type="scientific">Neolewinella aquimaris</name>
    <dbReference type="NCBI Taxonomy" id="1835722"/>
    <lineage>
        <taxon>Bacteria</taxon>
        <taxon>Pseudomonadati</taxon>
        <taxon>Bacteroidota</taxon>
        <taxon>Saprospiria</taxon>
        <taxon>Saprospirales</taxon>
        <taxon>Lewinellaceae</taxon>
        <taxon>Neolewinella</taxon>
    </lineage>
</organism>
<keyword evidence="2" id="KW-1185">Reference proteome</keyword>
<dbReference type="AlphaFoldDB" id="A0A840E251"/>
<dbReference type="RefSeq" id="WP_183494265.1">
    <property type="nucleotide sequence ID" value="NZ_JACIFF010000001.1"/>
</dbReference>
<sequence length="182" mass="20368">MNHKHILLTLVVGMLVGLTSCSIDEDLTTPNTLTPRVEYFKPKAAKANKSQLNKLVAQVRRATAKYHNHQAALDDGFFNTEDCVELPGVGGMGVHFVKFDRVDGVHNPLEPEVLVYQLKNNGTYKLGAVEYLHVGGIPPKFGGEIEFLPFSQPFADFERHVWLWNPNPAGLFEDWNPRVTCP</sequence>
<protein>
    <submittedName>
        <fullName evidence="1">Uncharacterized protein</fullName>
    </submittedName>
</protein>
<evidence type="ECO:0000313" key="2">
    <source>
        <dbReference type="Proteomes" id="UP000576209"/>
    </source>
</evidence>
<dbReference type="EMBL" id="JACIFF010000001">
    <property type="protein sequence ID" value="MBB4078033.1"/>
    <property type="molecule type" value="Genomic_DNA"/>
</dbReference>
<dbReference type="PROSITE" id="PS51257">
    <property type="entry name" value="PROKAR_LIPOPROTEIN"/>
    <property type="match status" value="1"/>
</dbReference>
<name>A0A840E251_9BACT</name>
<accession>A0A840E251</accession>
<reference evidence="1 2" key="1">
    <citation type="submission" date="2020-08" db="EMBL/GenBank/DDBJ databases">
        <title>Genomic Encyclopedia of Type Strains, Phase IV (KMG-IV): sequencing the most valuable type-strain genomes for metagenomic binning, comparative biology and taxonomic classification.</title>
        <authorList>
            <person name="Goeker M."/>
        </authorList>
    </citation>
    <scope>NUCLEOTIDE SEQUENCE [LARGE SCALE GENOMIC DNA]</scope>
    <source>
        <strain evidence="1 2">DSM 105137</strain>
    </source>
</reference>
<dbReference type="Proteomes" id="UP000576209">
    <property type="component" value="Unassembled WGS sequence"/>
</dbReference>
<proteinExistence type="predicted"/>
<comment type="caution">
    <text evidence="1">The sequence shown here is derived from an EMBL/GenBank/DDBJ whole genome shotgun (WGS) entry which is preliminary data.</text>
</comment>
<gene>
    <name evidence="1" type="ORF">GGR28_000634</name>
</gene>